<comment type="catalytic activity">
    <reaction evidence="6">
        <text>Random hydrolysis of (1-&gt;4)-linkages between N-acetyl-beta-D-glucosamine and D-glucuronate residues in hyaluronate.</text>
        <dbReference type="EC" id="3.2.1.35"/>
    </reaction>
</comment>
<dbReference type="EC" id="3.2.1.35" evidence="6"/>
<reference evidence="8 9" key="2">
    <citation type="submission" date="2018-11" db="EMBL/GenBank/DDBJ databases">
        <authorList>
            <consortium name="Pathogen Informatics"/>
        </authorList>
    </citation>
    <scope>NUCLEOTIDE SEQUENCE [LARGE SCALE GENOMIC DNA]</scope>
</reference>
<gene>
    <name evidence="8" type="ORF">TCNE_LOCUS13929</name>
</gene>
<dbReference type="PANTHER" id="PTHR11769:SF35">
    <property type="entry name" value="HYALURONIDASE"/>
    <property type="match status" value="1"/>
</dbReference>
<dbReference type="EMBL" id="UYWY01021966">
    <property type="protein sequence ID" value="VDM45250.1"/>
    <property type="molecule type" value="Genomic_DNA"/>
</dbReference>
<dbReference type="WBParaSite" id="TCNE_0001392901-mRNA-1">
    <property type="protein sequence ID" value="TCNE_0001392901-mRNA-1"/>
    <property type="gene ID" value="TCNE_0001392901"/>
</dbReference>
<accession>A0A183UZK9</accession>
<dbReference type="GO" id="GO:0005975">
    <property type="term" value="P:carbohydrate metabolic process"/>
    <property type="evidence" value="ECO:0007669"/>
    <property type="project" value="UniProtKB-UniRule"/>
</dbReference>
<evidence type="ECO:0000313" key="8">
    <source>
        <dbReference type="EMBL" id="VDM45250.1"/>
    </source>
</evidence>
<dbReference type="Gene3D" id="3.20.20.70">
    <property type="entry name" value="Aldolase class I"/>
    <property type="match status" value="2"/>
</dbReference>
<evidence type="ECO:0000256" key="5">
    <source>
        <dbReference type="PIRSR" id="PIRSR038193-3"/>
    </source>
</evidence>
<dbReference type="SUPFAM" id="SSF51445">
    <property type="entry name" value="(Trans)glycosidases"/>
    <property type="match status" value="1"/>
</dbReference>
<dbReference type="AlphaFoldDB" id="A0A183UZK9"/>
<dbReference type="GO" id="GO:0030214">
    <property type="term" value="P:hyaluronan catabolic process"/>
    <property type="evidence" value="ECO:0007669"/>
    <property type="project" value="TreeGrafter"/>
</dbReference>
<keyword evidence="2 5" id="KW-1015">Disulfide bond</keyword>
<dbReference type="GO" id="GO:0004415">
    <property type="term" value="F:hyalurononglucosaminidase activity"/>
    <property type="evidence" value="ECO:0007669"/>
    <property type="project" value="UniProtKB-UniRule"/>
</dbReference>
<dbReference type="Proteomes" id="UP000050794">
    <property type="component" value="Unassembled WGS sequence"/>
</dbReference>
<sequence length="397" mass="45761">MRHQNNAHLLLFVLHLSIVPCDLFEVYWNVPTSQCLSKKIDIPLSQYGILFNDGQQFVGEKVKFQVYWNVPTGQCVDKKIDIPLSQYGILFNSGQKFEGEKVVIFYEDKFGLYPYYKDTTNTSSAVNGGLPQLVNMTAHLIKAKDDIEKAIPNVSFNGLAILDFEYWRPQYKLNWSSKRIYRNESDRIVRERTNSTLNETEVKRIAAEEFDKAAYKFMVETIQLAIKLRPGGKWGFYGLPYCNYNAGKGGEYNCSEEFQGYNDGILNILNETTALYPSIYLLNLTDTDLNFRYVHAILNETNRVLAMLNYSIPAYPYSGFEYLPKTDPLKYYSDDDLCNEVKQQADFGMQGTIVWSTSKNMTFRCPYIANYINTTYGPYVSRIESEFRNCSMRKCGG</sequence>
<feature type="active site" description="Proton donor" evidence="4">
    <location>
        <position position="165"/>
    </location>
</feature>
<dbReference type="PIRSF" id="PIRSF038193">
    <property type="entry name" value="Hyaluronidase"/>
    <property type="match status" value="1"/>
</dbReference>
<keyword evidence="6" id="KW-0378">Hydrolase</keyword>
<evidence type="ECO:0000256" key="7">
    <source>
        <dbReference type="SAM" id="SignalP"/>
    </source>
</evidence>
<organism evidence="9 10">
    <name type="scientific">Toxocara canis</name>
    <name type="common">Canine roundworm</name>
    <dbReference type="NCBI Taxonomy" id="6265"/>
    <lineage>
        <taxon>Eukaryota</taxon>
        <taxon>Metazoa</taxon>
        <taxon>Ecdysozoa</taxon>
        <taxon>Nematoda</taxon>
        <taxon>Chromadorea</taxon>
        <taxon>Rhabditida</taxon>
        <taxon>Spirurina</taxon>
        <taxon>Ascaridomorpha</taxon>
        <taxon>Ascaridoidea</taxon>
        <taxon>Toxocaridae</taxon>
        <taxon>Toxocara</taxon>
    </lineage>
</organism>
<feature type="disulfide bond" evidence="5">
    <location>
        <begin position="75"/>
        <end position="365"/>
    </location>
</feature>
<feature type="signal peptide" evidence="7">
    <location>
        <begin position="1"/>
        <end position="23"/>
    </location>
</feature>
<keyword evidence="6" id="KW-0326">Glycosidase</keyword>
<evidence type="ECO:0000256" key="3">
    <source>
        <dbReference type="PIRNR" id="PIRNR038193"/>
    </source>
</evidence>
<evidence type="ECO:0000256" key="2">
    <source>
        <dbReference type="ARBA" id="ARBA00023157"/>
    </source>
</evidence>
<name>A0A183UZK9_TOXCA</name>
<comment type="similarity">
    <text evidence="1 3 6">Belongs to the glycosyl hydrolase 56 family.</text>
</comment>
<dbReference type="InterPro" id="IPR017853">
    <property type="entry name" value="GH"/>
</dbReference>
<evidence type="ECO:0000256" key="1">
    <source>
        <dbReference type="ARBA" id="ARBA00008871"/>
    </source>
</evidence>
<proteinExistence type="inferred from homology"/>
<protein>
    <recommendedName>
        <fullName evidence="6">Hyaluronidase</fullName>
        <ecNumber evidence="6">3.2.1.35</ecNumber>
    </recommendedName>
</protein>
<feature type="disulfide bond" evidence="5">
    <location>
        <begin position="242"/>
        <end position="254"/>
    </location>
</feature>
<feature type="chain" id="PRO_5044553506" description="Hyaluronidase" evidence="7">
    <location>
        <begin position="24"/>
        <end position="397"/>
    </location>
</feature>
<reference evidence="10" key="1">
    <citation type="submission" date="2016-06" db="UniProtKB">
        <authorList>
            <consortium name="WormBaseParasite"/>
        </authorList>
    </citation>
    <scope>IDENTIFICATION</scope>
</reference>
<dbReference type="PRINTS" id="PR00846">
    <property type="entry name" value="GLHYDRLASE56"/>
</dbReference>
<dbReference type="InterPro" id="IPR018155">
    <property type="entry name" value="Hyaluronidase"/>
</dbReference>
<dbReference type="InterPro" id="IPR013785">
    <property type="entry name" value="Aldolase_TIM"/>
</dbReference>
<evidence type="ECO:0000313" key="9">
    <source>
        <dbReference type="Proteomes" id="UP000050794"/>
    </source>
</evidence>
<keyword evidence="9" id="KW-1185">Reference proteome</keyword>
<keyword evidence="7" id="KW-0732">Signal</keyword>
<evidence type="ECO:0000313" key="10">
    <source>
        <dbReference type="WBParaSite" id="TCNE_0001392901-mRNA-1"/>
    </source>
</evidence>
<dbReference type="PANTHER" id="PTHR11769">
    <property type="entry name" value="HYALURONIDASE"/>
    <property type="match status" value="1"/>
</dbReference>
<evidence type="ECO:0000256" key="6">
    <source>
        <dbReference type="RuleBase" id="RU610713"/>
    </source>
</evidence>
<evidence type="ECO:0000256" key="4">
    <source>
        <dbReference type="PIRSR" id="PIRSR038193-1"/>
    </source>
</evidence>
<dbReference type="Pfam" id="PF01630">
    <property type="entry name" value="Glyco_hydro_56"/>
    <property type="match status" value="1"/>
</dbReference>